<dbReference type="EMBL" id="FZOJ01000004">
    <property type="protein sequence ID" value="SNS09232.1"/>
    <property type="molecule type" value="Genomic_DNA"/>
</dbReference>
<dbReference type="InterPro" id="IPR026268">
    <property type="entry name" value="RseC"/>
</dbReference>
<dbReference type="RefSeq" id="WP_089281817.1">
    <property type="nucleotide sequence ID" value="NZ_FZOJ01000004.1"/>
</dbReference>
<feature type="transmembrane region" description="Helical" evidence="1">
    <location>
        <begin position="103"/>
        <end position="123"/>
    </location>
</feature>
<feature type="transmembrane region" description="Helical" evidence="1">
    <location>
        <begin position="66"/>
        <end position="91"/>
    </location>
</feature>
<keyword evidence="1" id="KW-1133">Transmembrane helix</keyword>
<dbReference type="PIRSF" id="PIRSF004923">
    <property type="entry name" value="RseC"/>
    <property type="match status" value="1"/>
</dbReference>
<dbReference type="PANTHER" id="PTHR35867">
    <property type="entry name" value="PROTEIN RSEC"/>
    <property type="match status" value="1"/>
</dbReference>
<reference evidence="2 3" key="1">
    <citation type="submission" date="2017-06" db="EMBL/GenBank/DDBJ databases">
        <authorList>
            <person name="Kim H.J."/>
            <person name="Triplett B.A."/>
        </authorList>
    </citation>
    <scope>NUCLEOTIDE SEQUENCE [LARGE SCALE GENOMIC DNA]</scope>
    <source>
        <strain evidence="2 3">SCA</strain>
    </source>
</reference>
<protein>
    <submittedName>
        <fullName evidence="2">Positive regulator of sigma(E), RseC/MucC</fullName>
    </submittedName>
</protein>
<dbReference type="OrthoDB" id="1734233at2"/>
<keyword evidence="1" id="KW-0812">Transmembrane</keyword>
<organism evidence="2 3">
    <name type="scientific">Anaerovirgula multivorans</name>
    <dbReference type="NCBI Taxonomy" id="312168"/>
    <lineage>
        <taxon>Bacteria</taxon>
        <taxon>Bacillati</taxon>
        <taxon>Bacillota</taxon>
        <taxon>Clostridia</taxon>
        <taxon>Peptostreptococcales</taxon>
        <taxon>Natronincolaceae</taxon>
        <taxon>Anaerovirgula</taxon>
    </lineage>
</organism>
<evidence type="ECO:0000313" key="3">
    <source>
        <dbReference type="Proteomes" id="UP000198304"/>
    </source>
</evidence>
<name>A0A239BNN4_9FIRM</name>
<dbReference type="AlphaFoldDB" id="A0A239BNN4"/>
<keyword evidence="1" id="KW-0472">Membrane</keyword>
<dbReference type="InterPro" id="IPR007359">
    <property type="entry name" value="SigmaE_reg_RseC_MucC"/>
</dbReference>
<keyword evidence="3" id="KW-1185">Reference proteome</keyword>
<evidence type="ECO:0000256" key="1">
    <source>
        <dbReference type="SAM" id="Phobius"/>
    </source>
</evidence>
<evidence type="ECO:0000313" key="2">
    <source>
        <dbReference type="EMBL" id="SNS09232.1"/>
    </source>
</evidence>
<sequence>MEKIGLVKSVKENTATIEIRRVSACGENCASCKGGCAPTNHYITAKNTIHASAGQYVKLEMENKHVLGAAFLVYIVPLVGMILGILLGIAVAEYLGYVTNKELIGFAVGLLFLGIFYSVISFIDKKIKQSKKMEVVITKIIH</sequence>
<gene>
    <name evidence="2" type="ORF">SAMN05446037_100419</name>
</gene>
<proteinExistence type="predicted"/>
<dbReference type="Pfam" id="PF04246">
    <property type="entry name" value="RseC_MucC"/>
    <property type="match status" value="1"/>
</dbReference>
<dbReference type="Proteomes" id="UP000198304">
    <property type="component" value="Unassembled WGS sequence"/>
</dbReference>
<accession>A0A239BNN4</accession>
<dbReference type="PANTHER" id="PTHR35867:SF1">
    <property type="entry name" value="PROTEIN RSEC"/>
    <property type="match status" value="1"/>
</dbReference>